<name>A0A4Q9FN82_9FLAO</name>
<dbReference type="RefSeq" id="WP_130937757.1">
    <property type="nucleotide sequence ID" value="NZ_BMEE01000002.1"/>
</dbReference>
<keyword evidence="1" id="KW-0732">Signal</keyword>
<organism evidence="2 3">
    <name type="scientific">Hyunsoonleella pacifica</name>
    <dbReference type="NCBI Taxonomy" id="1080224"/>
    <lineage>
        <taxon>Bacteria</taxon>
        <taxon>Pseudomonadati</taxon>
        <taxon>Bacteroidota</taxon>
        <taxon>Flavobacteriia</taxon>
        <taxon>Flavobacteriales</taxon>
        <taxon>Flavobacteriaceae</taxon>
    </lineage>
</organism>
<dbReference type="SUPFAM" id="SSF56935">
    <property type="entry name" value="Porins"/>
    <property type="match status" value="1"/>
</dbReference>
<protein>
    <recommendedName>
        <fullName evidence="4">TonB-dependent receptor</fullName>
    </recommendedName>
</protein>
<dbReference type="InterPro" id="IPR008969">
    <property type="entry name" value="CarboxyPept-like_regulatory"/>
</dbReference>
<dbReference type="SUPFAM" id="SSF49464">
    <property type="entry name" value="Carboxypeptidase regulatory domain-like"/>
    <property type="match status" value="1"/>
</dbReference>
<dbReference type="AlphaFoldDB" id="A0A4Q9FN82"/>
<sequence length="943" mass="106969">MKTQLTKTLFFLLVPFAVFAQQGVVSGVLEDSEGIPIPGVNITIKGTSIGVSTDFDGNYSISCKVGDILKFNYIGFKTQEVTVTENMFKDTSDISSKLKVPVKDIKSKAYKDAVKNLKKDAFSIPSIVDSDKTYNRNSYFQYNRIKTIDVQKDKVKLSYFDPDIYFEVGLKTINSFQFVQSSNLPALQTRYSQGLSNNGAFVFQGPETGNVFSYGPQLNVLEFDGNNYSFDINGKLVGIGDGNGVPANTYENTIFNTSIKSTHNAFFNISTDVESFKFDVTNTSQKDLYDVERSTSNNVLFNYEKRANGKKVSWNVFVKFGNQDNNQPNINGFQNNLLLNTWVTPPSFENTQGDKLLDDSQRSFSPSQFNNPEWLLKHNRNSEKNTHFITSLNNTLYVSEAISILTKVNYSNFKNAQHFGLVKNTNGFENGYLSDRTVDKNNFNASVDFNFKTKINDSKIDFISKADALFEDLKYTLFQAEGFDAFTFNDEQENSLNQRHLHRNILRLQNKIIFKSDYDMLVVGLTNNSYLSSIQNNKWFLPTLQVKWRIDDIINVYDFYNIYISAGTAYDINDASLLYGNLSHNSLNIRPEESLSYRAINDLFIDNQLLLEEKQSFDVNFGFGFRALGASFDFDITHFRSHTKNTIFPIFENNTFQLKNVADVKNHGFEINLNSYVNFSNNFKYYPKLTFSTYRPKVNKLLLENDRLPIAGFSTVSKNLIEGQPAGVIIGSVYERDINNTIIIGNDGFPVVASESKIIGNPIPRFNIGFNNHIKLHNFTLNFLIDFQKGGDVWNGTQNVLNYFGTSQQSANDRNISNFIFSGVNTQGNTNTIPVDFYNPNNDISENRFVRYGFEGVAEDAIVDGSYVNLKSIDVTYSFKKNARDTFLRTLEVGLYANNLITWTKFRGASPYSNLFNTNSARGLNFFNAPLISEVGLKLNFKI</sequence>
<evidence type="ECO:0000313" key="2">
    <source>
        <dbReference type="EMBL" id="TBN14636.1"/>
    </source>
</evidence>
<dbReference type="Proteomes" id="UP000292372">
    <property type="component" value="Unassembled WGS sequence"/>
</dbReference>
<evidence type="ECO:0000313" key="3">
    <source>
        <dbReference type="Proteomes" id="UP000292372"/>
    </source>
</evidence>
<evidence type="ECO:0000256" key="1">
    <source>
        <dbReference type="SAM" id="SignalP"/>
    </source>
</evidence>
<dbReference type="Gene3D" id="2.60.40.1120">
    <property type="entry name" value="Carboxypeptidase-like, regulatory domain"/>
    <property type="match status" value="1"/>
</dbReference>
<dbReference type="Pfam" id="PF13715">
    <property type="entry name" value="CarbopepD_reg_2"/>
    <property type="match status" value="1"/>
</dbReference>
<comment type="caution">
    <text evidence="2">The sequence shown here is derived from an EMBL/GenBank/DDBJ whole genome shotgun (WGS) entry which is preliminary data.</text>
</comment>
<feature type="signal peptide" evidence="1">
    <location>
        <begin position="1"/>
        <end position="20"/>
    </location>
</feature>
<keyword evidence="3" id="KW-1185">Reference proteome</keyword>
<feature type="chain" id="PRO_5020505942" description="TonB-dependent receptor" evidence="1">
    <location>
        <begin position="21"/>
        <end position="943"/>
    </location>
</feature>
<proteinExistence type="predicted"/>
<accession>A0A4Q9FN82</accession>
<evidence type="ECO:0008006" key="4">
    <source>
        <dbReference type="Google" id="ProtNLM"/>
    </source>
</evidence>
<reference evidence="2 3" key="1">
    <citation type="journal article" date="2015" name="Int. J. Syst. Evol. Microbiol.">
        <title>Hyunsoonleella pacifica sp. nov., isolated from seawater of South Pacific Gyre.</title>
        <authorList>
            <person name="Gao X."/>
            <person name="Zhang Z."/>
            <person name="Dai X."/>
            <person name="Zhang X.H."/>
        </authorList>
    </citation>
    <scope>NUCLEOTIDE SEQUENCE [LARGE SCALE GENOMIC DNA]</scope>
    <source>
        <strain evidence="2 3">SW033</strain>
    </source>
</reference>
<dbReference type="OrthoDB" id="9768177at2"/>
<dbReference type="EMBL" id="SIRS01000005">
    <property type="protein sequence ID" value="TBN14636.1"/>
    <property type="molecule type" value="Genomic_DNA"/>
</dbReference>
<gene>
    <name evidence="2" type="ORF">EYD46_13785</name>
</gene>